<evidence type="ECO:0000259" key="1">
    <source>
        <dbReference type="Pfam" id="PF13175"/>
    </source>
</evidence>
<dbReference type="Pfam" id="PF13175">
    <property type="entry name" value="AAA_15"/>
    <property type="match status" value="1"/>
</dbReference>
<dbReference type="EMBL" id="JAGSOI010000002">
    <property type="protein sequence ID" value="MCM1985543.1"/>
    <property type="molecule type" value="Genomic_DNA"/>
</dbReference>
<feature type="domain" description="Endonuclease GajA/Old nuclease/RecF-like AAA" evidence="1">
    <location>
        <begin position="1"/>
        <end position="192"/>
    </location>
</feature>
<dbReference type="InterPro" id="IPR051396">
    <property type="entry name" value="Bact_Antivir_Def_Nuclease"/>
</dbReference>
<gene>
    <name evidence="3" type="ORF">KDK67_00685</name>
</gene>
<evidence type="ECO:0000313" key="3">
    <source>
        <dbReference type="EMBL" id="MCM1985543.1"/>
    </source>
</evidence>
<dbReference type="Pfam" id="PF13304">
    <property type="entry name" value="AAA_21"/>
    <property type="match status" value="1"/>
</dbReference>
<keyword evidence="4" id="KW-1185">Reference proteome</keyword>
<reference evidence="3" key="2">
    <citation type="submission" date="2021-04" db="EMBL/GenBank/DDBJ databases">
        <authorList>
            <person name="Dong X."/>
        </authorList>
    </citation>
    <scope>NUCLEOTIDE SEQUENCE</scope>
    <source>
        <strain evidence="3">LLY</strain>
    </source>
</reference>
<sequence>MKINKISIKQFRGFNDVEFHLGSRLTVIAGQNGTQKTTLLGMLSQPFSIPDKEHPLSGEKPLCGGRFKSGFAEKFKLSATFDKPKKHEWTLYFDQDDFPEYTVESIRRSKAPGDIRFWKKGDRSKGSGYVQKPVIYLSLSRLFPIGEDSNLDSSNDIELTEEEFKFYEEWHNKILIIPDVKIESANYLASHQKNTLGANTSFYDWKMNSAGQDNIGKILLAILSFKRLMGREGYAGGILAIDELDATLYPASQLKLLAALRKFASKYDIQILFTTHSLPILEEACKLNSDEKISGQINVVYLEKRDNNIIPIENLQFESINNRLHVIAGKATKKSKITVYCEDDEARIFLKSLLKNKRNKKLNYVDVTFGCENLKELARKKVPCFSYPQSLIILDGDASLKGVKAKNILRLPGSESPERLLAKYLFNLSDSDNFWAEIGSDYTKQFVFKDISYNDISDREKAKQWYGMQKSYWGRNSAKLINKWMEDNQEVESFLNEFDETLLRYEHELGIVLG</sequence>
<dbReference type="InterPro" id="IPR041685">
    <property type="entry name" value="AAA_GajA/Old/RecF-like"/>
</dbReference>
<dbReference type="AlphaFoldDB" id="A0A9E5DAK0"/>
<accession>A0A9E5DAK0</accession>
<organism evidence="3 4">
    <name type="scientific">Methanococcoides seepicolus</name>
    <dbReference type="NCBI Taxonomy" id="2828780"/>
    <lineage>
        <taxon>Archaea</taxon>
        <taxon>Methanobacteriati</taxon>
        <taxon>Methanobacteriota</taxon>
        <taxon>Stenosarchaea group</taxon>
        <taxon>Methanomicrobia</taxon>
        <taxon>Methanosarcinales</taxon>
        <taxon>Methanosarcinaceae</taxon>
        <taxon>Methanococcoides</taxon>
    </lineage>
</organism>
<dbReference type="InterPro" id="IPR003959">
    <property type="entry name" value="ATPase_AAA_core"/>
</dbReference>
<dbReference type="SUPFAM" id="SSF52540">
    <property type="entry name" value="P-loop containing nucleoside triphosphate hydrolases"/>
    <property type="match status" value="1"/>
</dbReference>
<evidence type="ECO:0000313" key="4">
    <source>
        <dbReference type="Proteomes" id="UP001056766"/>
    </source>
</evidence>
<dbReference type="PANTHER" id="PTHR43581:SF4">
    <property type="entry name" value="ATP_GTP PHOSPHATASE"/>
    <property type="match status" value="1"/>
</dbReference>
<dbReference type="Gene3D" id="3.40.50.300">
    <property type="entry name" value="P-loop containing nucleotide triphosphate hydrolases"/>
    <property type="match status" value="1"/>
</dbReference>
<reference evidence="3" key="1">
    <citation type="journal article" date="2021" name="mSystems">
        <title>Bacteria and Archaea Synergistically Convert Glycine Betaine to Biogenic Methane in the Formosa Cold Seep of the South China Sea.</title>
        <authorList>
            <person name="Li L."/>
            <person name="Zhang W."/>
            <person name="Zhang S."/>
            <person name="Song L."/>
            <person name="Sun Q."/>
            <person name="Zhang H."/>
            <person name="Xiang H."/>
            <person name="Dong X."/>
        </authorList>
    </citation>
    <scope>NUCLEOTIDE SEQUENCE</scope>
    <source>
        <strain evidence="3">LLY</strain>
    </source>
</reference>
<dbReference type="Proteomes" id="UP001056766">
    <property type="component" value="Unassembled WGS sequence"/>
</dbReference>
<dbReference type="InterPro" id="IPR027417">
    <property type="entry name" value="P-loop_NTPase"/>
</dbReference>
<comment type="caution">
    <text evidence="3">The sequence shown here is derived from an EMBL/GenBank/DDBJ whole genome shotgun (WGS) entry which is preliminary data.</text>
</comment>
<feature type="domain" description="ATPase AAA-type core" evidence="2">
    <location>
        <begin position="231"/>
        <end position="278"/>
    </location>
</feature>
<protein>
    <submittedName>
        <fullName evidence="3">AAA family ATPase</fullName>
    </submittedName>
</protein>
<dbReference type="GO" id="GO:0005524">
    <property type="term" value="F:ATP binding"/>
    <property type="evidence" value="ECO:0007669"/>
    <property type="project" value="InterPro"/>
</dbReference>
<dbReference type="PANTHER" id="PTHR43581">
    <property type="entry name" value="ATP/GTP PHOSPHATASE"/>
    <property type="match status" value="1"/>
</dbReference>
<dbReference type="RefSeq" id="WP_250866921.1">
    <property type="nucleotide sequence ID" value="NZ_JAGSOI010000002.1"/>
</dbReference>
<dbReference type="GO" id="GO:0016887">
    <property type="term" value="F:ATP hydrolysis activity"/>
    <property type="evidence" value="ECO:0007669"/>
    <property type="project" value="InterPro"/>
</dbReference>
<evidence type="ECO:0000259" key="2">
    <source>
        <dbReference type="Pfam" id="PF13304"/>
    </source>
</evidence>
<name>A0A9E5DAK0_9EURY</name>
<proteinExistence type="predicted"/>